<dbReference type="SMART" id="SM00382">
    <property type="entry name" value="AAA"/>
    <property type="match status" value="1"/>
</dbReference>
<dbReference type="PROSITE" id="PS50929">
    <property type="entry name" value="ABC_TM1F"/>
    <property type="match status" value="1"/>
</dbReference>
<dbReference type="SUPFAM" id="SSF52540">
    <property type="entry name" value="P-loop containing nucleoside triphosphate hydrolases"/>
    <property type="match status" value="1"/>
</dbReference>
<dbReference type="Gene3D" id="3.40.50.300">
    <property type="entry name" value="P-loop containing nucleotide triphosphate hydrolases"/>
    <property type="match status" value="1"/>
</dbReference>
<evidence type="ECO:0000313" key="10">
    <source>
        <dbReference type="EMBL" id="MCM1982902.1"/>
    </source>
</evidence>
<dbReference type="EMBL" id="JTHE03000047">
    <property type="protein sequence ID" value="MCM1982902.1"/>
    <property type="molecule type" value="Genomic_DNA"/>
</dbReference>
<organism evidence="10 11">
    <name type="scientific">Lyngbya confervoides BDU141951</name>
    <dbReference type="NCBI Taxonomy" id="1574623"/>
    <lineage>
        <taxon>Bacteria</taxon>
        <taxon>Bacillati</taxon>
        <taxon>Cyanobacteriota</taxon>
        <taxon>Cyanophyceae</taxon>
        <taxon>Oscillatoriophycideae</taxon>
        <taxon>Oscillatoriales</taxon>
        <taxon>Microcoleaceae</taxon>
        <taxon>Lyngbya</taxon>
    </lineage>
</organism>
<feature type="transmembrane region" description="Helical" evidence="7">
    <location>
        <begin position="149"/>
        <end position="166"/>
    </location>
</feature>
<dbReference type="AlphaFoldDB" id="A0ABD4T3U2"/>
<keyword evidence="3" id="KW-0547">Nucleotide-binding</keyword>
<dbReference type="PANTHER" id="PTHR24221">
    <property type="entry name" value="ATP-BINDING CASSETTE SUB-FAMILY B"/>
    <property type="match status" value="1"/>
</dbReference>
<dbReference type="CDD" id="cd03228">
    <property type="entry name" value="ABCC_MRP_Like"/>
    <property type="match status" value="1"/>
</dbReference>
<dbReference type="InterPro" id="IPR011527">
    <property type="entry name" value="ABC1_TM_dom"/>
</dbReference>
<dbReference type="Gene3D" id="1.20.1560.10">
    <property type="entry name" value="ABC transporter type 1, transmembrane domain"/>
    <property type="match status" value="1"/>
</dbReference>
<dbReference type="PROSITE" id="PS50893">
    <property type="entry name" value="ABC_TRANSPORTER_2"/>
    <property type="match status" value="1"/>
</dbReference>
<evidence type="ECO:0000256" key="1">
    <source>
        <dbReference type="ARBA" id="ARBA00004651"/>
    </source>
</evidence>
<evidence type="ECO:0000256" key="6">
    <source>
        <dbReference type="ARBA" id="ARBA00023136"/>
    </source>
</evidence>
<accession>A0ABD4T3U2</accession>
<dbReference type="CDD" id="cd07346">
    <property type="entry name" value="ABC_6TM_exporters"/>
    <property type="match status" value="1"/>
</dbReference>
<reference evidence="10 11" key="1">
    <citation type="journal article" date="2015" name="Genome Announc.">
        <title>Draft Genome Sequence of Filamentous Marine Cyanobacterium Lyngbya confervoides Strain BDU141951.</title>
        <authorList>
            <person name="Chandrababunaidu M.M."/>
            <person name="Sen D."/>
            <person name="Tripathy S."/>
        </authorList>
    </citation>
    <scope>NUCLEOTIDE SEQUENCE [LARGE SCALE GENOMIC DNA]</scope>
    <source>
        <strain evidence="10 11">BDU141951</strain>
    </source>
</reference>
<dbReference type="PANTHER" id="PTHR24221:SF423">
    <property type="entry name" value="ABC TRANSPORTER"/>
    <property type="match status" value="1"/>
</dbReference>
<dbReference type="Proteomes" id="UP000031561">
    <property type="component" value="Unassembled WGS sequence"/>
</dbReference>
<dbReference type="Pfam" id="PF00005">
    <property type="entry name" value="ABC_tran"/>
    <property type="match status" value="1"/>
</dbReference>
<evidence type="ECO:0000256" key="5">
    <source>
        <dbReference type="ARBA" id="ARBA00022989"/>
    </source>
</evidence>
<protein>
    <submittedName>
        <fullName evidence="10">ABC transporter ATP-binding protein/permease</fullName>
    </submittedName>
</protein>
<dbReference type="InterPro" id="IPR003593">
    <property type="entry name" value="AAA+_ATPase"/>
</dbReference>
<evidence type="ECO:0000313" key="11">
    <source>
        <dbReference type="Proteomes" id="UP000031561"/>
    </source>
</evidence>
<dbReference type="InterPro" id="IPR039421">
    <property type="entry name" value="Type_1_exporter"/>
</dbReference>
<comment type="caution">
    <text evidence="10">The sequence shown here is derived from an EMBL/GenBank/DDBJ whole genome shotgun (WGS) entry which is preliminary data.</text>
</comment>
<dbReference type="InterPro" id="IPR003439">
    <property type="entry name" value="ABC_transporter-like_ATP-bd"/>
</dbReference>
<dbReference type="SUPFAM" id="SSF90123">
    <property type="entry name" value="ABC transporter transmembrane region"/>
    <property type="match status" value="1"/>
</dbReference>
<dbReference type="Pfam" id="PF00664">
    <property type="entry name" value="ABC_membrane"/>
    <property type="match status" value="1"/>
</dbReference>
<feature type="transmembrane region" description="Helical" evidence="7">
    <location>
        <begin position="290"/>
        <end position="311"/>
    </location>
</feature>
<dbReference type="RefSeq" id="WP_201277385.1">
    <property type="nucleotide sequence ID" value="NZ_JTHE03000047.1"/>
</dbReference>
<gene>
    <name evidence="10" type="ORF">QQ91_0008710</name>
</gene>
<dbReference type="InterPro" id="IPR027417">
    <property type="entry name" value="P-loop_NTPase"/>
</dbReference>
<feature type="domain" description="ABC transmembrane type-1" evidence="9">
    <location>
        <begin position="25"/>
        <end position="313"/>
    </location>
</feature>
<evidence type="ECO:0000259" key="8">
    <source>
        <dbReference type="PROSITE" id="PS50893"/>
    </source>
</evidence>
<sequence>MSKPPTSRIAALLWRMVAYAPRLYLLDTLLWIFIAGLPAIPGLLIREFFNALTTPSSVRLSPQVLIALLLATGLARIVVIFGGRFTKTQHRFTMSALIRRNLLERLLHRPGALPLRSATGDSVSGGAILSFFREDAQQLEDNAVGTNELLGEGMFALASLALLVHINARITLLVFLPLMLIAGLIQRLTQRIKRYRRNQRQATQAVTGWLGEMFGAVQVIQVEGAEVQVIQHLQQLCDRREQAAIRDRMLTQLLESSFSNLVSLGTGGILLVSVESMQQQTLSVGDFALFVYYLAYVTYFLGFFGDFLTLTKQSEVSFERMEQLLDCTATDLVAHRPLYLPPLLGGVSPLPPVHDRPERVPLQTFSATGLTYHYPGSCSGIRNISLRIERGTLTVITGAVGSGKTTLLRSLLGLLPLEAGDLAWNDRHLNRPAQFLVPPQVAYTPQVPHLLSCSLRENLLLGQAASEADLEAAIALAALETDLAQFPLGLDMPIGVNGMRLSGGQVQRAAAARMLIRQSELLVFDDLSSALDLDTEQRLWSRLFNAQGEQTYLVVSHRPQIWQRADQILVLDQGQIAFLGPLQALPESHREFLEARHPAP</sequence>
<feature type="transmembrane region" description="Helical" evidence="7">
    <location>
        <begin position="172"/>
        <end position="189"/>
    </location>
</feature>
<keyword evidence="4 10" id="KW-0067">ATP-binding</keyword>
<feature type="domain" description="ABC transporter" evidence="8">
    <location>
        <begin position="360"/>
        <end position="598"/>
    </location>
</feature>
<feature type="transmembrane region" description="Helical" evidence="7">
    <location>
        <begin position="64"/>
        <end position="85"/>
    </location>
</feature>
<evidence type="ECO:0000256" key="2">
    <source>
        <dbReference type="ARBA" id="ARBA00022692"/>
    </source>
</evidence>
<keyword evidence="11" id="KW-1185">Reference proteome</keyword>
<evidence type="ECO:0000259" key="9">
    <source>
        <dbReference type="PROSITE" id="PS50929"/>
    </source>
</evidence>
<keyword evidence="6 7" id="KW-0472">Membrane</keyword>
<dbReference type="GO" id="GO:0005524">
    <property type="term" value="F:ATP binding"/>
    <property type="evidence" value="ECO:0007669"/>
    <property type="project" value="UniProtKB-KW"/>
</dbReference>
<keyword evidence="2 7" id="KW-0812">Transmembrane</keyword>
<dbReference type="InterPro" id="IPR036640">
    <property type="entry name" value="ABC1_TM_sf"/>
</dbReference>
<evidence type="ECO:0000256" key="4">
    <source>
        <dbReference type="ARBA" id="ARBA00022840"/>
    </source>
</evidence>
<feature type="transmembrane region" description="Helical" evidence="7">
    <location>
        <begin position="23"/>
        <end position="44"/>
    </location>
</feature>
<name>A0ABD4T3U2_9CYAN</name>
<comment type="subcellular location">
    <subcellularLocation>
        <location evidence="1">Cell membrane</location>
        <topology evidence="1">Multi-pass membrane protein</topology>
    </subcellularLocation>
</comment>
<evidence type="ECO:0000256" key="3">
    <source>
        <dbReference type="ARBA" id="ARBA00022741"/>
    </source>
</evidence>
<keyword evidence="5 7" id="KW-1133">Transmembrane helix</keyword>
<proteinExistence type="predicted"/>
<dbReference type="GO" id="GO:0005886">
    <property type="term" value="C:plasma membrane"/>
    <property type="evidence" value="ECO:0007669"/>
    <property type="project" value="UniProtKB-SubCell"/>
</dbReference>
<evidence type="ECO:0000256" key="7">
    <source>
        <dbReference type="SAM" id="Phobius"/>
    </source>
</evidence>